<proteinExistence type="predicted"/>
<dbReference type="EMBL" id="FPHE01000065">
    <property type="protein sequence ID" value="SFV55698.1"/>
    <property type="molecule type" value="Genomic_DNA"/>
</dbReference>
<feature type="domain" description="SPOR" evidence="2">
    <location>
        <begin position="156"/>
        <end position="231"/>
    </location>
</feature>
<dbReference type="PROSITE" id="PS51724">
    <property type="entry name" value="SPOR"/>
    <property type="match status" value="2"/>
</dbReference>
<dbReference type="GO" id="GO:0042834">
    <property type="term" value="F:peptidoglycan binding"/>
    <property type="evidence" value="ECO:0007669"/>
    <property type="project" value="InterPro"/>
</dbReference>
<accession>A0A1W1BQ50</accession>
<dbReference type="PROSITE" id="PS51257">
    <property type="entry name" value="PROKAR_LIPOPROTEIN"/>
    <property type="match status" value="1"/>
</dbReference>
<dbReference type="Gene3D" id="3.30.70.1070">
    <property type="entry name" value="Sporulation related repeat"/>
    <property type="match status" value="2"/>
</dbReference>
<dbReference type="Pfam" id="PF05036">
    <property type="entry name" value="SPOR"/>
    <property type="match status" value="2"/>
</dbReference>
<dbReference type="InterPro" id="IPR036680">
    <property type="entry name" value="SPOR-like_sf"/>
</dbReference>
<evidence type="ECO:0000313" key="3">
    <source>
        <dbReference type="EMBL" id="SFV55698.1"/>
    </source>
</evidence>
<feature type="domain" description="SPOR" evidence="2">
    <location>
        <begin position="256"/>
        <end position="335"/>
    </location>
</feature>
<dbReference type="InterPro" id="IPR007730">
    <property type="entry name" value="SPOR-like_dom"/>
</dbReference>
<dbReference type="SUPFAM" id="SSF110997">
    <property type="entry name" value="Sporulation related repeat"/>
    <property type="match status" value="1"/>
</dbReference>
<sequence length="335" mass="34457">MRYNKVVISTVMLSLLSTGCVKPTDEPNKSNTNSTVYNEQPATEVVYEDNTPIVYADPSVANSGVGYGTPVEETVVSTGGYEQPTNTVATSGYEQPTGAVASSGPFDDPYGGDISNNSNSGVYVDPYSTGGGGATSSTTGGTYTDNIPYNSSPPATTSGGGIHLQVAALKDYYSAEEFKNSLSLDPKYSAYVKKGAMNKVIVTGFSSRSEALSVRDRQFPGAFIVAGSSSYSGGSSTYTPPPASHNSYTPPPASVGSANSGIGVQVGAFSSRTAARNAAESAAGGRYTAIVKTVTVRGKTLYKAILLGFNSRADAKSAIASGQIGNGFVVSNIYP</sequence>
<gene>
    <name evidence="3" type="ORF">MNB_SV-12-578</name>
</gene>
<organism evidence="3">
    <name type="scientific">hydrothermal vent metagenome</name>
    <dbReference type="NCBI Taxonomy" id="652676"/>
    <lineage>
        <taxon>unclassified sequences</taxon>
        <taxon>metagenomes</taxon>
        <taxon>ecological metagenomes</taxon>
    </lineage>
</organism>
<feature type="compositionally biased region" description="Pro residues" evidence="1">
    <location>
        <begin position="239"/>
        <end position="253"/>
    </location>
</feature>
<evidence type="ECO:0000256" key="1">
    <source>
        <dbReference type="SAM" id="MobiDB-lite"/>
    </source>
</evidence>
<reference evidence="3" key="1">
    <citation type="submission" date="2016-10" db="EMBL/GenBank/DDBJ databases">
        <authorList>
            <person name="de Groot N.N."/>
        </authorList>
    </citation>
    <scope>NUCLEOTIDE SEQUENCE</scope>
</reference>
<dbReference type="AlphaFoldDB" id="A0A1W1BQ50"/>
<evidence type="ECO:0000259" key="2">
    <source>
        <dbReference type="PROSITE" id="PS51724"/>
    </source>
</evidence>
<feature type="region of interest" description="Disordered" evidence="1">
    <location>
        <begin position="86"/>
        <end position="123"/>
    </location>
</feature>
<protein>
    <recommendedName>
        <fullName evidence="2">SPOR domain-containing protein</fullName>
    </recommendedName>
</protein>
<name>A0A1W1BQ50_9ZZZZ</name>
<feature type="region of interest" description="Disordered" evidence="1">
    <location>
        <begin position="232"/>
        <end position="254"/>
    </location>
</feature>